<accession>A0AAE7WHA1</accession>
<keyword evidence="2" id="KW-1185">Reference proteome</keyword>
<protein>
    <submittedName>
        <fullName evidence="1">Uncharacterized protein</fullName>
    </submittedName>
</protein>
<dbReference type="EMBL" id="MZ333457">
    <property type="protein sequence ID" value="QYI86633.1"/>
    <property type="molecule type" value="Genomic_DNA"/>
</dbReference>
<dbReference type="Proteomes" id="UP000827296">
    <property type="component" value="Segment"/>
</dbReference>
<name>A0AAE7WHA1_9CAUD</name>
<sequence>MSKKTIEKLYKSYMSTCKEFRSKVTFTQYVKGEY</sequence>
<evidence type="ECO:0000313" key="1">
    <source>
        <dbReference type="EMBL" id="QYI86633.1"/>
    </source>
</evidence>
<proteinExistence type="predicted"/>
<evidence type="ECO:0000313" key="2">
    <source>
        <dbReference type="Proteomes" id="UP000827296"/>
    </source>
</evidence>
<organism evidence="1 2">
    <name type="scientific">Enterococcus phage SSsP-1</name>
    <dbReference type="NCBI Taxonomy" id="2859527"/>
    <lineage>
        <taxon>Viruses</taxon>
        <taxon>Duplodnaviria</taxon>
        <taxon>Heunggongvirae</taxon>
        <taxon>Uroviricota</taxon>
        <taxon>Caudoviricetes</taxon>
        <taxon>Saphexavirus</taxon>
        <taxon>Saphexavirus SSsP1</taxon>
    </lineage>
</organism>
<reference evidence="1 2" key="1">
    <citation type="journal article" date="2022" name="Viruses">
        <title>Two Novel Lytic Bacteriophages Infecting Enterococcus spp. Are Promising Candidates for Targeted Antibacterial Therapy.</title>
        <authorList>
            <person name="Tkachev P.V."/>
            <person name="Pchelin I.M."/>
            <person name="Azarov D.V."/>
            <person name="Gorshkov A.N."/>
            <person name="Shamova O.V."/>
            <person name="Dmitriev A.V."/>
            <person name="Goncharov A.E."/>
        </authorList>
    </citation>
    <scope>NUCLEOTIDE SEQUENCE [LARGE SCALE GENOMIC DNA]</scope>
</reference>